<accession>A0ABS8N4U7</accession>
<evidence type="ECO:0000313" key="1">
    <source>
        <dbReference type="EMBL" id="MCC9294833.1"/>
    </source>
</evidence>
<name>A0ABS8N4U7_9CLOT</name>
<evidence type="ECO:0000313" key="2">
    <source>
        <dbReference type="Proteomes" id="UP001165422"/>
    </source>
</evidence>
<dbReference type="RefSeq" id="WP_179977824.1">
    <property type="nucleotide sequence ID" value="NZ_JAJJPB010000008.1"/>
</dbReference>
<reference evidence="1" key="1">
    <citation type="submission" date="2021-11" db="EMBL/GenBank/DDBJ databases">
        <authorList>
            <person name="Qingchun L."/>
            <person name="Dong Z."/>
            <person name="Zongwei Q."/>
            <person name="Jia Z."/>
            <person name="Duotao L."/>
        </authorList>
    </citation>
    <scope>NUCLEOTIDE SEQUENCE</scope>
    <source>
        <strain evidence="1">WLY-B-L2</strain>
    </source>
</reference>
<protein>
    <submittedName>
        <fullName evidence="1">Uncharacterized protein</fullName>
    </submittedName>
</protein>
<sequence>MEVVAVWKGCQYFKNCNKKIDTFVIKCTLYETKCKIEPLLTGIQKHDLFMSNKTRSSAHPDFYFLVSDDIKYIEPLEWFCDVFSLLGQNSPYKKIKNFKIENLEDIKDINY</sequence>
<keyword evidence="2" id="KW-1185">Reference proteome</keyword>
<dbReference type="Proteomes" id="UP001165422">
    <property type="component" value="Unassembled WGS sequence"/>
</dbReference>
<proteinExistence type="predicted"/>
<gene>
    <name evidence="1" type="ORF">LN736_08180</name>
</gene>
<dbReference type="EMBL" id="JAJJPB010000008">
    <property type="protein sequence ID" value="MCC9294833.1"/>
    <property type="molecule type" value="Genomic_DNA"/>
</dbReference>
<organism evidence="1 2">
    <name type="scientific">Clostridium aromativorans</name>
    <dbReference type="NCBI Taxonomy" id="2836848"/>
    <lineage>
        <taxon>Bacteria</taxon>
        <taxon>Bacillati</taxon>
        <taxon>Bacillota</taxon>
        <taxon>Clostridia</taxon>
        <taxon>Eubacteriales</taxon>
        <taxon>Clostridiaceae</taxon>
        <taxon>Clostridium</taxon>
    </lineage>
</organism>
<comment type="caution">
    <text evidence="1">The sequence shown here is derived from an EMBL/GenBank/DDBJ whole genome shotgun (WGS) entry which is preliminary data.</text>
</comment>